<dbReference type="InterPro" id="IPR036396">
    <property type="entry name" value="Cyt_P450_sf"/>
</dbReference>
<organism evidence="1 2">
    <name type="scientific">Gossypium gossypioides</name>
    <name type="common">Mexican cotton</name>
    <name type="synonym">Selera gossypioides</name>
    <dbReference type="NCBI Taxonomy" id="34282"/>
    <lineage>
        <taxon>Eukaryota</taxon>
        <taxon>Viridiplantae</taxon>
        <taxon>Streptophyta</taxon>
        <taxon>Embryophyta</taxon>
        <taxon>Tracheophyta</taxon>
        <taxon>Spermatophyta</taxon>
        <taxon>Magnoliopsida</taxon>
        <taxon>eudicotyledons</taxon>
        <taxon>Gunneridae</taxon>
        <taxon>Pentapetalae</taxon>
        <taxon>rosids</taxon>
        <taxon>malvids</taxon>
        <taxon>Malvales</taxon>
        <taxon>Malvaceae</taxon>
        <taxon>Malvoideae</taxon>
        <taxon>Gossypium</taxon>
    </lineage>
</organism>
<dbReference type="GO" id="GO:0004497">
    <property type="term" value="F:monooxygenase activity"/>
    <property type="evidence" value="ECO:0007669"/>
    <property type="project" value="InterPro"/>
</dbReference>
<dbReference type="GO" id="GO:0020037">
    <property type="term" value="F:heme binding"/>
    <property type="evidence" value="ECO:0007669"/>
    <property type="project" value="InterPro"/>
</dbReference>
<dbReference type="AlphaFoldDB" id="A0A7J9BA29"/>
<dbReference type="PANTHER" id="PTHR24281">
    <property type="entry name" value="STEROID 21-HYDROXYLASE-RELATED"/>
    <property type="match status" value="1"/>
</dbReference>
<evidence type="ECO:0008006" key="3">
    <source>
        <dbReference type="Google" id="ProtNLM"/>
    </source>
</evidence>
<dbReference type="Pfam" id="PF00067">
    <property type="entry name" value="p450"/>
    <property type="match status" value="1"/>
</dbReference>
<dbReference type="InterPro" id="IPR001128">
    <property type="entry name" value="Cyt_P450"/>
</dbReference>
<comment type="caution">
    <text evidence="1">The sequence shown here is derived from an EMBL/GenBank/DDBJ whole genome shotgun (WGS) entry which is preliminary data.</text>
</comment>
<keyword evidence="2" id="KW-1185">Reference proteome</keyword>
<dbReference type="OrthoDB" id="2789670at2759"/>
<proteinExistence type="predicted"/>
<evidence type="ECO:0000313" key="2">
    <source>
        <dbReference type="Proteomes" id="UP000593579"/>
    </source>
</evidence>
<gene>
    <name evidence="1" type="ORF">Gogos_017066</name>
</gene>
<dbReference type="GO" id="GO:0005506">
    <property type="term" value="F:iron ion binding"/>
    <property type="evidence" value="ECO:0007669"/>
    <property type="project" value="InterPro"/>
</dbReference>
<dbReference type="SUPFAM" id="SSF48264">
    <property type="entry name" value="Cytochrome P450"/>
    <property type="match status" value="1"/>
</dbReference>
<sequence>MLNQWKNGDEGSLVDLRLVAQHYYCNEMRKLIFNRRYLGEGKADVGLSFEEEEYVDAIFACVTNLYSFCISNYLPFFRGLDLEGHEKIVEDSTSVLEKYNNPIIDDKIQQWRDGKKHEPQDLLDVFVSLTDDDDSPLLSTGEIKAQVNEITIAAVDNPSNALEWAFAEMLNNRKMLKMAKEELDNVVVKD</sequence>
<dbReference type="Gene3D" id="1.10.630.10">
    <property type="entry name" value="Cytochrome P450"/>
    <property type="match status" value="1"/>
</dbReference>
<evidence type="ECO:0000313" key="1">
    <source>
        <dbReference type="EMBL" id="MBA0733012.1"/>
    </source>
</evidence>
<name>A0A7J9BA29_GOSGO</name>
<dbReference type="EMBL" id="JABEZY010000001">
    <property type="protein sequence ID" value="MBA0733012.1"/>
    <property type="molecule type" value="Genomic_DNA"/>
</dbReference>
<protein>
    <recommendedName>
        <fullName evidence="3">Cytochrome P450</fullName>
    </recommendedName>
</protein>
<feature type="non-terminal residue" evidence="1">
    <location>
        <position position="190"/>
    </location>
</feature>
<accession>A0A7J9BA29</accession>
<dbReference type="GO" id="GO:0016705">
    <property type="term" value="F:oxidoreductase activity, acting on paired donors, with incorporation or reduction of molecular oxygen"/>
    <property type="evidence" value="ECO:0007669"/>
    <property type="project" value="InterPro"/>
</dbReference>
<dbReference type="Proteomes" id="UP000593579">
    <property type="component" value="Unassembled WGS sequence"/>
</dbReference>
<reference evidence="1 2" key="1">
    <citation type="journal article" date="2019" name="Genome Biol. Evol.">
        <title>Insights into the evolution of the New World diploid cottons (Gossypium, subgenus Houzingenia) based on genome sequencing.</title>
        <authorList>
            <person name="Grover C.E."/>
            <person name="Arick M.A. 2nd"/>
            <person name="Thrash A."/>
            <person name="Conover J.L."/>
            <person name="Sanders W.S."/>
            <person name="Peterson D.G."/>
            <person name="Frelichowski J.E."/>
            <person name="Scheffler J.A."/>
            <person name="Scheffler B.E."/>
            <person name="Wendel J.F."/>
        </authorList>
    </citation>
    <scope>NUCLEOTIDE SEQUENCE [LARGE SCALE GENOMIC DNA]</scope>
    <source>
        <strain evidence="1">5</strain>
        <tissue evidence="1">Leaf</tissue>
    </source>
</reference>